<accession>A0ACB9CW44</accession>
<evidence type="ECO:0000313" key="1">
    <source>
        <dbReference type="EMBL" id="KAI3738466.1"/>
    </source>
</evidence>
<gene>
    <name evidence="1" type="ORF">L2E82_28498</name>
</gene>
<proteinExistence type="predicted"/>
<organism evidence="1 2">
    <name type="scientific">Cichorium intybus</name>
    <name type="common">Chicory</name>
    <dbReference type="NCBI Taxonomy" id="13427"/>
    <lineage>
        <taxon>Eukaryota</taxon>
        <taxon>Viridiplantae</taxon>
        <taxon>Streptophyta</taxon>
        <taxon>Embryophyta</taxon>
        <taxon>Tracheophyta</taxon>
        <taxon>Spermatophyta</taxon>
        <taxon>Magnoliopsida</taxon>
        <taxon>eudicotyledons</taxon>
        <taxon>Gunneridae</taxon>
        <taxon>Pentapetalae</taxon>
        <taxon>asterids</taxon>
        <taxon>campanulids</taxon>
        <taxon>Asterales</taxon>
        <taxon>Asteraceae</taxon>
        <taxon>Cichorioideae</taxon>
        <taxon>Cichorieae</taxon>
        <taxon>Cichoriinae</taxon>
        <taxon>Cichorium</taxon>
    </lineage>
</organism>
<evidence type="ECO:0000313" key="2">
    <source>
        <dbReference type="Proteomes" id="UP001055811"/>
    </source>
</evidence>
<protein>
    <submittedName>
        <fullName evidence="1">Uncharacterized protein</fullName>
    </submittedName>
</protein>
<reference evidence="2" key="1">
    <citation type="journal article" date="2022" name="Mol. Ecol. Resour.">
        <title>The genomes of chicory, endive, great burdock and yacon provide insights into Asteraceae palaeo-polyploidization history and plant inulin production.</title>
        <authorList>
            <person name="Fan W."/>
            <person name="Wang S."/>
            <person name="Wang H."/>
            <person name="Wang A."/>
            <person name="Jiang F."/>
            <person name="Liu H."/>
            <person name="Zhao H."/>
            <person name="Xu D."/>
            <person name="Zhang Y."/>
        </authorList>
    </citation>
    <scope>NUCLEOTIDE SEQUENCE [LARGE SCALE GENOMIC DNA]</scope>
    <source>
        <strain evidence="2">cv. Punajuju</strain>
    </source>
</reference>
<dbReference type="EMBL" id="CM042013">
    <property type="protein sequence ID" value="KAI3738466.1"/>
    <property type="molecule type" value="Genomic_DNA"/>
</dbReference>
<keyword evidence="2" id="KW-1185">Reference proteome</keyword>
<comment type="caution">
    <text evidence="1">The sequence shown here is derived from an EMBL/GenBank/DDBJ whole genome shotgun (WGS) entry which is preliminary data.</text>
</comment>
<reference evidence="1 2" key="2">
    <citation type="journal article" date="2022" name="Mol. Ecol. Resour.">
        <title>The genomes of chicory, endive, great burdock and yacon provide insights into Asteraceae paleo-polyploidization history and plant inulin production.</title>
        <authorList>
            <person name="Fan W."/>
            <person name="Wang S."/>
            <person name="Wang H."/>
            <person name="Wang A."/>
            <person name="Jiang F."/>
            <person name="Liu H."/>
            <person name="Zhao H."/>
            <person name="Xu D."/>
            <person name="Zhang Y."/>
        </authorList>
    </citation>
    <scope>NUCLEOTIDE SEQUENCE [LARGE SCALE GENOMIC DNA]</scope>
    <source>
        <strain evidence="2">cv. Punajuju</strain>
        <tissue evidence="1">Leaves</tissue>
    </source>
</reference>
<name>A0ACB9CW44_CICIN</name>
<sequence length="1183" mass="133743">MFPTTGHYNESESFSLQCLQPCRHFKFAEIRLATKNFDESLVIGHGGFGKVYKGTIVNGSSVVAAIKRLDAMSDQGAEEFWAEVKMLSKLRHCHLVSLIGYCDDGKEMILVYEYMPHGSLEDHLYKLSTPLSWLQRLKLCIGAARGLDYLHTGTGIEYGVIHRDVKSANILLHESWAAKIADFGLSKIGPKGQLLSHVNTLVKGTFGYLDPDYFLTGRLTGKSDVYAFGVVLFEVLCRKRALDMSRDEEHQGLARWVQYSIKEGTLKHIIDSEIRDQISPKCLKGFVRIAERCLHTHPRQRPTMAEVVVSLESVLAVQEKNDNSLQSGSKSIFGRMADIFPFGYNGENNPVTPLGWVDNNAFGLSSPAGEIAVTVKKPREASFQGHAEWLGSRAVDCFTEYGEWSRYKLEEVIGTGSSGVVCSAFDTLVGEKVAIKKINDIFEQGFVATRILREIMLLRLLRHPDIVEIKHILLPPSRREFSDIYVVFELMESDLHQVIKANEKLTPEHCRFFLYQLLRGLKYMHSANVFHRDLKPKNILVNADCKLKICDFGIARVVFNDTPTAVCWTDYVATRWYRAPELCGSFFSKYTQAIDTWSIGCIFAELLTGKPLFPGKNVFHQLDLMTNLLGTPSSEAISRIRHEKTRKYLSKMRKKKPIPFSRKFPNADPLALRLLERMIAFDPNNRPTAEEALSDPYFKNLGKVERESSSQPITRRDFEFEKRKLGTEDIRERIYKEILEYHPNMLKDYTKSASFMYPSAFDKFTKQFSDVEEKYGKRTVATPLLRRQSLSIPRASILYPKENAQTSVQVTNHPSECSIKEAGKECMTSEMPISIPLLQFPQSMQGLMIHLTSISSISTPPDNGAKTTLKIFGHLALERLAKEYEGHNKSAICMRLIDSDFGIVMEDSITQFCDGVARFCNHLESSSAALLQSVNRRSIPFDSASLSFVQCLNRRVSTATSDLNLLESMSFDTVSFEELLGHCNEVYKKNQNDILELEDRLSAFGYVPGLEIDESEEDFTDSQPNSSLDFKNTMEDDALFDDTLSLQNLGISHASLATIVSEGNKKIEIDGLFEPAMNIPQLEKDEPNELNPFQDSKSLINVPKDAYESLPSYMKSLASWEDLLHAVEKMNLSLQTKNGNFFTQDDVSLLELGHKTRSYLLLLVKMNCVVVETIDGLISYRVL</sequence>
<dbReference type="Proteomes" id="UP001055811">
    <property type="component" value="Linkage Group LG05"/>
</dbReference>